<dbReference type="Proteomes" id="UP000295280">
    <property type="component" value="Unassembled WGS sequence"/>
</dbReference>
<accession>A0A9Q8FR88</accession>
<protein>
    <submittedName>
        <fullName evidence="1">Uncharacterized protein</fullName>
    </submittedName>
</protein>
<dbReference type="EMBL" id="SCWD01000001">
    <property type="protein sequence ID" value="TDM03829.1"/>
    <property type="molecule type" value="Genomic_DNA"/>
</dbReference>
<dbReference type="RefSeq" id="WP_133416692.1">
    <property type="nucleotide sequence ID" value="NZ_SCWD01000001.1"/>
</dbReference>
<organism evidence="1 2">
    <name type="scientific">Macrococcus carouselicus</name>
    <dbReference type="NCBI Taxonomy" id="69969"/>
    <lineage>
        <taxon>Bacteria</taxon>
        <taxon>Bacillati</taxon>
        <taxon>Bacillota</taxon>
        <taxon>Bacilli</taxon>
        <taxon>Bacillales</taxon>
        <taxon>Staphylococcaceae</taxon>
        <taxon>Macrococcus</taxon>
    </lineage>
</organism>
<reference evidence="1 2" key="1">
    <citation type="submission" date="2019-01" db="EMBL/GenBank/DDBJ databases">
        <title>Draft genome sequences of the type strains of six Macrococcus species.</title>
        <authorList>
            <person name="Mazhar S."/>
            <person name="Altermann E."/>
            <person name="Hill C."/>
            <person name="Mcauliffe O."/>
        </authorList>
    </citation>
    <scope>NUCLEOTIDE SEQUENCE [LARGE SCALE GENOMIC DNA]</scope>
    <source>
        <strain evidence="1 2">ATCC 51828</strain>
    </source>
</reference>
<dbReference type="AlphaFoldDB" id="A0A9Q8FR88"/>
<proteinExistence type="predicted"/>
<gene>
    <name evidence="1" type="ORF">ERX40_01305</name>
</gene>
<comment type="caution">
    <text evidence="1">The sequence shown here is derived from an EMBL/GenBank/DDBJ whole genome shotgun (WGS) entry which is preliminary data.</text>
</comment>
<sequence length="310" mass="36875">MNADFINDNFQYVEYILVNEKTENEIFADKELTEPIGNVRDYNNKIVKVVSQYTDGDLKHVLVEYKEVLVGWFLFETSMPLFNKKNEKIEVEYESFYSPEINSLINKNGDYNLYFQRYQVFSRFFAYHNGQLLEAIFRKNTFVAFAPSEVIDRLRVVNTVAQLKHKDTELYATSKMDEKILMNKLDRESEVKVQSFFPRLKRAKIKQGPVTGWVKTEDLTDFDYNETAEQDFSQQHILQQHIEIRYANEQTEIKTIMMKLLNENIALEKKLLKQRELTKKVTQRYANLRNSKLGKMQLLIWDKRAKRGRK</sequence>
<evidence type="ECO:0000313" key="2">
    <source>
        <dbReference type="Proteomes" id="UP000295280"/>
    </source>
</evidence>
<dbReference type="OrthoDB" id="2389005at2"/>
<keyword evidence="2" id="KW-1185">Reference proteome</keyword>
<name>A0A9Q8FR88_9STAP</name>
<evidence type="ECO:0000313" key="1">
    <source>
        <dbReference type="EMBL" id="TDM03829.1"/>
    </source>
</evidence>